<dbReference type="InterPro" id="IPR052012">
    <property type="entry name" value="GTase_92"/>
</dbReference>
<evidence type="ECO:0000256" key="7">
    <source>
        <dbReference type="ARBA" id="ARBA00023136"/>
    </source>
</evidence>
<feature type="transmembrane region" description="Helical" evidence="8">
    <location>
        <begin position="35"/>
        <end position="55"/>
    </location>
</feature>
<proteinExistence type="inferred from homology"/>
<comment type="similarity">
    <text evidence="2 8">Belongs to the glycosyltransferase 92 family.</text>
</comment>
<keyword evidence="6 8" id="KW-1133">Transmembrane helix</keyword>
<dbReference type="InterPro" id="IPR008166">
    <property type="entry name" value="Glyco_transf_92"/>
</dbReference>
<reference evidence="10" key="1">
    <citation type="submission" date="2010-08" db="EMBL/GenBank/DDBJ databases">
        <authorList>
            <consortium name="Caenorhabditis japonica Sequencing Consortium"/>
            <person name="Wilson R.K."/>
        </authorList>
    </citation>
    <scope>NUCLEOTIDE SEQUENCE [LARGE SCALE GENOMIC DNA]</scope>
    <source>
        <strain evidence="10">DF5081</strain>
    </source>
</reference>
<evidence type="ECO:0000256" key="8">
    <source>
        <dbReference type="RuleBase" id="RU366017"/>
    </source>
</evidence>
<dbReference type="AlphaFoldDB" id="A0A8R1ITY8"/>
<dbReference type="EnsemblMetazoa" id="CJA38280.1">
    <property type="protein sequence ID" value="CJA38280.1"/>
    <property type="gene ID" value="WBGene00214127"/>
</dbReference>
<evidence type="ECO:0000313" key="9">
    <source>
        <dbReference type="EnsemblMetazoa" id="CJA38280.1"/>
    </source>
</evidence>
<dbReference type="EC" id="2.4.1.-" evidence="8"/>
<comment type="subcellular location">
    <subcellularLocation>
        <location evidence="1">Membrane</location>
        <topology evidence="1">Single-pass membrane protein</topology>
    </subcellularLocation>
</comment>
<keyword evidence="10" id="KW-1185">Reference proteome</keyword>
<protein>
    <recommendedName>
        <fullName evidence="8">Glycosyltransferase family 92 protein</fullName>
        <ecNumber evidence="8">2.4.1.-</ecNumber>
    </recommendedName>
</protein>
<keyword evidence="5 8" id="KW-0812">Transmembrane</keyword>
<evidence type="ECO:0000256" key="2">
    <source>
        <dbReference type="ARBA" id="ARBA00007647"/>
    </source>
</evidence>
<sequence>MFNIIYSILPPNDREHIHRHSHTIALILRLCRDFYLIPILLVFINILLHPLPVLLRVKNAYTFKLKELENDEKDLFFVSAYYYEQGVYENQVSLVFVAPRDAQWERRKLIVIRSNEADSEMEVMKVVRATPHNLCKFVTLVGTAVLKNDIQNLKIVVNWKAVDIRYLPADNTQRDLVVCTPPIYHSVRWQNVLLAAHVYSKFGGHLQSYIYSVTPALFKLFEELKRLKGISVDAMPDFYGSKNLGEIEFGGVTVSNCDCLNKYKVSVLYLLFECGSS</sequence>
<evidence type="ECO:0000256" key="6">
    <source>
        <dbReference type="ARBA" id="ARBA00022989"/>
    </source>
</evidence>
<dbReference type="PANTHER" id="PTHR21645">
    <property type="entry name" value="GLYCOSYLTRANSFERASE FAMILY 92 PROTEIN"/>
    <property type="match status" value="1"/>
</dbReference>
<evidence type="ECO:0000256" key="3">
    <source>
        <dbReference type="ARBA" id="ARBA00022676"/>
    </source>
</evidence>
<dbReference type="Proteomes" id="UP000005237">
    <property type="component" value="Unassembled WGS sequence"/>
</dbReference>
<evidence type="ECO:0000256" key="5">
    <source>
        <dbReference type="ARBA" id="ARBA00022692"/>
    </source>
</evidence>
<organism evidence="9 10">
    <name type="scientific">Caenorhabditis japonica</name>
    <dbReference type="NCBI Taxonomy" id="281687"/>
    <lineage>
        <taxon>Eukaryota</taxon>
        <taxon>Metazoa</taxon>
        <taxon>Ecdysozoa</taxon>
        <taxon>Nematoda</taxon>
        <taxon>Chromadorea</taxon>
        <taxon>Rhabditida</taxon>
        <taxon>Rhabditina</taxon>
        <taxon>Rhabditomorpha</taxon>
        <taxon>Rhabditoidea</taxon>
        <taxon>Rhabditidae</taxon>
        <taxon>Peloderinae</taxon>
        <taxon>Caenorhabditis</taxon>
    </lineage>
</organism>
<evidence type="ECO:0000256" key="1">
    <source>
        <dbReference type="ARBA" id="ARBA00004167"/>
    </source>
</evidence>
<dbReference type="PANTHER" id="PTHR21645:SF7">
    <property type="entry name" value="GLYCOSYLTRANSFERASE FAMILY 92 PROTEIN"/>
    <property type="match status" value="1"/>
</dbReference>
<keyword evidence="4 8" id="KW-0808">Transferase</keyword>
<evidence type="ECO:0000313" key="10">
    <source>
        <dbReference type="Proteomes" id="UP000005237"/>
    </source>
</evidence>
<keyword evidence="7 8" id="KW-0472">Membrane</keyword>
<dbReference type="GO" id="GO:0016757">
    <property type="term" value="F:glycosyltransferase activity"/>
    <property type="evidence" value="ECO:0007669"/>
    <property type="project" value="UniProtKB-UniRule"/>
</dbReference>
<evidence type="ECO:0000256" key="4">
    <source>
        <dbReference type="ARBA" id="ARBA00022679"/>
    </source>
</evidence>
<name>A0A8R1ITY8_CAEJA</name>
<dbReference type="GO" id="GO:0016020">
    <property type="term" value="C:membrane"/>
    <property type="evidence" value="ECO:0007669"/>
    <property type="project" value="UniProtKB-SubCell"/>
</dbReference>
<reference evidence="9" key="2">
    <citation type="submission" date="2022-06" db="UniProtKB">
        <authorList>
            <consortium name="EnsemblMetazoa"/>
        </authorList>
    </citation>
    <scope>IDENTIFICATION</scope>
    <source>
        <strain evidence="9">DF5081</strain>
    </source>
</reference>
<dbReference type="Pfam" id="PF01697">
    <property type="entry name" value="Glyco_transf_92"/>
    <property type="match status" value="1"/>
</dbReference>
<keyword evidence="3 8" id="KW-0328">Glycosyltransferase</keyword>
<accession>A0A8R1ITY8</accession>